<reference evidence="2 3" key="1">
    <citation type="submission" date="2020-06" db="EMBL/GenBank/DDBJ databases">
        <title>Transcriptomic and genomic resources for Thalictrum thalictroides and T. hernandezii: Facilitating candidate gene discovery in an emerging model plant lineage.</title>
        <authorList>
            <person name="Arias T."/>
            <person name="Riano-Pachon D.M."/>
            <person name="Di Stilio V.S."/>
        </authorList>
    </citation>
    <scope>NUCLEOTIDE SEQUENCE [LARGE SCALE GENOMIC DNA]</scope>
    <source>
        <strain evidence="3">cv. WT478/WT964</strain>
        <tissue evidence="2">Leaves</tissue>
    </source>
</reference>
<dbReference type="EMBL" id="JABWDY010031442">
    <property type="protein sequence ID" value="KAF5184913.1"/>
    <property type="molecule type" value="Genomic_DNA"/>
</dbReference>
<keyword evidence="3" id="KW-1185">Reference proteome</keyword>
<feature type="non-terminal residue" evidence="2">
    <location>
        <position position="636"/>
    </location>
</feature>
<feature type="region of interest" description="Disordered" evidence="1">
    <location>
        <begin position="502"/>
        <end position="521"/>
    </location>
</feature>
<gene>
    <name evidence="2" type="ORF">FRX31_025500</name>
</gene>
<feature type="region of interest" description="Disordered" evidence="1">
    <location>
        <begin position="177"/>
        <end position="196"/>
    </location>
</feature>
<feature type="compositionally biased region" description="Basic and acidic residues" evidence="1">
    <location>
        <begin position="177"/>
        <end position="187"/>
    </location>
</feature>
<evidence type="ECO:0000313" key="3">
    <source>
        <dbReference type="Proteomes" id="UP000554482"/>
    </source>
</evidence>
<sequence>MVNSRFPALLPRRLLARAEGKSFQIEWLRQAAKGEEIELVERSSSGVFSAKLSLQGGRWLGKLLCQISLGTTTVGTIFRTAELEGSITGVVEANSRGNFLRIVIFQRSDVRKFRTLCFPAGKECDSWSSIGTDLRRLLDGDREEPGQFINTLPKYTYPPVPLLNGVSFANVVRGGRDVPSGREHNDGGRNNGTRPVVAPSKMSLNANWWSPVAICRAESHNPNWAWVELKVKGIFSHAVFKYPSKREALVVLDSEEEVRHLSSLPILTSWDDSFTFNGWSSMAGALSKVELQEMGKKMTVCFKGIPYHLRSITVVERLAQACCSSWNLDEETINLSGNEARVTLFNADLEKIPRILYLMETGQQYPVVVGITMTDDLVSAEKTDAHLVTAPKPAGPRLSVGESAVGETRDHGDYRSNESSGPPGFQRIPAQPYDLQVQIANPLGSVTPQALNILSPNRFQALQVHVEPEIVESPLQATQEPICEVEEIRPTQIQENDGLIRPINNVGRGRADRGPYRQRGRGRNAGQIIWENRHPWMHYKRRGQTRSASRGKGKALIHEPVSSDLQPLCDDFGSTPAHTVDGPLARPVLPPPIQTGGISLEHGESSFLNQVAESIANSNTETDLRNLIDWFVIPIA</sequence>
<dbReference type="Proteomes" id="UP000554482">
    <property type="component" value="Unassembled WGS sequence"/>
</dbReference>
<protein>
    <submittedName>
        <fullName evidence="2">Uncharacterized protein</fullName>
    </submittedName>
</protein>
<evidence type="ECO:0000256" key="1">
    <source>
        <dbReference type="SAM" id="MobiDB-lite"/>
    </source>
</evidence>
<dbReference type="OrthoDB" id="1954848at2759"/>
<feature type="region of interest" description="Disordered" evidence="1">
    <location>
        <begin position="389"/>
        <end position="429"/>
    </location>
</feature>
<dbReference type="AlphaFoldDB" id="A0A7J6VJ25"/>
<name>A0A7J6VJ25_THATH</name>
<comment type="caution">
    <text evidence="2">The sequence shown here is derived from an EMBL/GenBank/DDBJ whole genome shotgun (WGS) entry which is preliminary data.</text>
</comment>
<proteinExistence type="predicted"/>
<evidence type="ECO:0000313" key="2">
    <source>
        <dbReference type="EMBL" id="KAF5184913.1"/>
    </source>
</evidence>
<accession>A0A7J6VJ25</accession>
<organism evidence="2 3">
    <name type="scientific">Thalictrum thalictroides</name>
    <name type="common">Rue-anemone</name>
    <name type="synonym">Anemone thalictroides</name>
    <dbReference type="NCBI Taxonomy" id="46969"/>
    <lineage>
        <taxon>Eukaryota</taxon>
        <taxon>Viridiplantae</taxon>
        <taxon>Streptophyta</taxon>
        <taxon>Embryophyta</taxon>
        <taxon>Tracheophyta</taxon>
        <taxon>Spermatophyta</taxon>
        <taxon>Magnoliopsida</taxon>
        <taxon>Ranunculales</taxon>
        <taxon>Ranunculaceae</taxon>
        <taxon>Thalictroideae</taxon>
        <taxon>Thalictrum</taxon>
    </lineage>
</organism>
<feature type="compositionally biased region" description="Basic and acidic residues" evidence="1">
    <location>
        <begin position="407"/>
        <end position="416"/>
    </location>
</feature>